<dbReference type="Proteomes" id="UP000193247">
    <property type="component" value="Unassembled WGS sequence"/>
</dbReference>
<protein>
    <recommendedName>
        <fullName evidence="3">Polyketide cyclase</fullName>
    </recommendedName>
</protein>
<dbReference type="EMBL" id="NCXP01000009">
    <property type="protein sequence ID" value="OSC41067.1"/>
    <property type="molecule type" value="Genomic_DNA"/>
</dbReference>
<dbReference type="Gene3D" id="3.30.530.20">
    <property type="match status" value="1"/>
</dbReference>
<dbReference type="SUPFAM" id="SSF55961">
    <property type="entry name" value="Bet v1-like"/>
    <property type="match status" value="1"/>
</dbReference>
<proteinExistence type="predicted"/>
<evidence type="ECO:0000313" key="2">
    <source>
        <dbReference type="Proteomes" id="UP000193247"/>
    </source>
</evidence>
<dbReference type="CDD" id="cd07812">
    <property type="entry name" value="SRPBCC"/>
    <property type="match status" value="1"/>
</dbReference>
<sequence>MCGKWSRPTRWNTRVMPTARKGQGSIDIAAAPDLVYDLIADITRMGEWSPECYRCEWLDGARAAAPGARFRGYNRLGPLRWKRTVVIDTAARGREFAFTTVNEGAGRQETSWRYTMVPSPSGTLLTESFEFLWCSVPNRLLETLLPRGRQVDRGIQQTLGRIKRAAETPG</sequence>
<name>A0A1X2LVE4_9MYCO</name>
<comment type="caution">
    <text evidence="1">The sequence shown here is derived from an EMBL/GenBank/DDBJ whole genome shotgun (WGS) entry which is preliminary data.</text>
</comment>
<dbReference type="OrthoDB" id="4618973at2"/>
<dbReference type="InterPro" id="IPR019587">
    <property type="entry name" value="Polyketide_cyclase/dehydratase"/>
</dbReference>
<dbReference type="AlphaFoldDB" id="A0A1X2LVE4"/>
<evidence type="ECO:0000313" key="1">
    <source>
        <dbReference type="EMBL" id="OSC41067.1"/>
    </source>
</evidence>
<dbReference type="InterPro" id="IPR023393">
    <property type="entry name" value="START-like_dom_sf"/>
</dbReference>
<accession>A0A1X2LVE4</accession>
<dbReference type="Pfam" id="PF10604">
    <property type="entry name" value="Polyketide_cyc2"/>
    <property type="match status" value="1"/>
</dbReference>
<reference evidence="1 2" key="1">
    <citation type="submission" date="2017-04" db="EMBL/GenBank/DDBJ databases">
        <title>The new phylogeny of genus Mycobacterium.</title>
        <authorList>
            <person name="Tortoli E."/>
            <person name="Trovato A."/>
            <person name="Cirillo D.M."/>
        </authorList>
    </citation>
    <scope>NUCLEOTIDE SEQUENCE [LARGE SCALE GENOMIC DNA]</scope>
    <source>
        <strain evidence="1 2">TBL 1200985</strain>
    </source>
</reference>
<dbReference type="STRING" id="1430326.B8W66_09955"/>
<keyword evidence="2" id="KW-1185">Reference proteome</keyword>
<evidence type="ECO:0008006" key="3">
    <source>
        <dbReference type="Google" id="ProtNLM"/>
    </source>
</evidence>
<gene>
    <name evidence="1" type="ORF">B8W66_09955</name>
</gene>
<organism evidence="1 2">
    <name type="scientific">Mycobacterium decipiens</name>
    <dbReference type="NCBI Taxonomy" id="1430326"/>
    <lineage>
        <taxon>Bacteria</taxon>
        <taxon>Bacillati</taxon>
        <taxon>Actinomycetota</taxon>
        <taxon>Actinomycetes</taxon>
        <taxon>Mycobacteriales</taxon>
        <taxon>Mycobacteriaceae</taxon>
        <taxon>Mycobacterium</taxon>
    </lineage>
</organism>